<proteinExistence type="predicted"/>
<evidence type="ECO:0000313" key="1">
    <source>
        <dbReference type="EMBL" id="KKQ99331.1"/>
    </source>
</evidence>
<dbReference type="Proteomes" id="UP000033881">
    <property type="component" value="Unassembled WGS sequence"/>
</dbReference>
<sequence>MSQSQDQQQYDNYQDGKEPRHVIAQYLDPVADFATQMGIVNYRLNYGHVFDGLEVVAEHFVDAFDDWVKQIARLDLPVDPRTGFKIPKELPPNLVKEIKQIWYGKTWYYCIRDSSGEITSDRILFDDPKGVLQEDEDSFELPALLHLNPKSSLKNDSDPRVLIQEAVDFDVAWAGYEPSQLASFVEFVLEDDEGTHAIFENDADVMSSDAQTLEISREVYAKLIRFEKIEMLARKTRLWSLAKNILSTYKYTLNFNKYMSELSD</sequence>
<gene>
    <name evidence="1" type="ORF">UT24_C0024G0006</name>
</gene>
<name>A0A0G0QCC5_9BACT</name>
<dbReference type="AlphaFoldDB" id="A0A0G0QCC5"/>
<organism evidence="1 2">
    <name type="scientific">Candidatus Woesebacteria bacterium GW2011_GWB1_39_12</name>
    <dbReference type="NCBI Taxonomy" id="1618574"/>
    <lineage>
        <taxon>Bacteria</taxon>
        <taxon>Candidatus Woeseibacteriota</taxon>
    </lineage>
</organism>
<dbReference type="STRING" id="1618574.UT24_C0024G0006"/>
<evidence type="ECO:0000313" key="2">
    <source>
        <dbReference type="Proteomes" id="UP000033881"/>
    </source>
</evidence>
<accession>A0A0G0QCC5</accession>
<protein>
    <submittedName>
        <fullName evidence="1">Uncharacterized protein</fullName>
    </submittedName>
</protein>
<dbReference type="EMBL" id="LBWB01000024">
    <property type="protein sequence ID" value="KKQ99331.1"/>
    <property type="molecule type" value="Genomic_DNA"/>
</dbReference>
<comment type="caution">
    <text evidence="1">The sequence shown here is derived from an EMBL/GenBank/DDBJ whole genome shotgun (WGS) entry which is preliminary data.</text>
</comment>
<reference evidence="1 2" key="1">
    <citation type="journal article" date="2015" name="Nature">
        <title>rRNA introns, odd ribosomes, and small enigmatic genomes across a large radiation of phyla.</title>
        <authorList>
            <person name="Brown C.T."/>
            <person name="Hug L.A."/>
            <person name="Thomas B.C."/>
            <person name="Sharon I."/>
            <person name="Castelle C.J."/>
            <person name="Singh A."/>
            <person name="Wilkins M.J."/>
            <person name="Williams K.H."/>
            <person name="Banfield J.F."/>
        </authorList>
    </citation>
    <scope>NUCLEOTIDE SEQUENCE [LARGE SCALE GENOMIC DNA]</scope>
</reference>